<keyword evidence="2" id="KW-1185">Reference proteome</keyword>
<accession>A0A2N0H5P0</accession>
<organism evidence="1 2">
    <name type="scientific">Novosphingobium kunmingense</name>
    <dbReference type="NCBI Taxonomy" id="1211806"/>
    <lineage>
        <taxon>Bacteria</taxon>
        <taxon>Pseudomonadati</taxon>
        <taxon>Pseudomonadota</taxon>
        <taxon>Alphaproteobacteria</taxon>
        <taxon>Sphingomonadales</taxon>
        <taxon>Sphingomonadaceae</taxon>
        <taxon>Novosphingobium</taxon>
    </lineage>
</organism>
<dbReference type="NCBIfam" id="TIGR02215">
    <property type="entry name" value="phage_chp_gp8"/>
    <property type="match status" value="1"/>
</dbReference>
<dbReference type="AlphaFoldDB" id="A0A2N0H5P0"/>
<evidence type="ECO:0000313" key="1">
    <source>
        <dbReference type="EMBL" id="PKB14240.1"/>
    </source>
</evidence>
<proteinExistence type="predicted"/>
<dbReference type="OrthoDB" id="8478788at2"/>
<gene>
    <name evidence="1" type="ORF">B0I00_2872</name>
</gene>
<dbReference type="InterPro" id="IPR011738">
    <property type="entry name" value="Phage_CHP"/>
</dbReference>
<comment type="caution">
    <text evidence="1">The sequence shown here is derived from an EMBL/GenBank/DDBJ whole genome shotgun (WGS) entry which is preliminary data.</text>
</comment>
<dbReference type="RefSeq" id="WP_100868175.1">
    <property type="nucleotide sequence ID" value="NZ_PHUF01000005.1"/>
</dbReference>
<sequence length="183" mass="19203">MKRAIVTPATLDPAALAELKDWLGIAQGSDDAQLAALLRAALDLCDQFTGLMPLQQVCEEVLGASADWTRLSAAPVQAITEVQGIPAEGSRFALPAAAYAIDIDADGAGRVRVMAPGSAGRIAVRFSAGLAASWSTLPDALRHGVLRLAAHQYRQREDAGAGAATPPAAVAALWRPWRRMRLA</sequence>
<reference evidence="1 2" key="1">
    <citation type="submission" date="2017-11" db="EMBL/GenBank/DDBJ databases">
        <title>Genomic Encyclopedia of Type Strains, Phase III (KMG-III): the genomes of soil and plant-associated and newly described type strains.</title>
        <authorList>
            <person name="Whitman W."/>
        </authorList>
    </citation>
    <scope>NUCLEOTIDE SEQUENCE [LARGE SCALE GENOMIC DNA]</scope>
    <source>
        <strain evidence="1 2">CGMCC 1.12274</strain>
    </source>
</reference>
<dbReference type="EMBL" id="PHUF01000005">
    <property type="protein sequence ID" value="PKB14240.1"/>
    <property type="molecule type" value="Genomic_DNA"/>
</dbReference>
<protein>
    <submittedName>
        <fullName evidence="1">Putative phiE125 gp8 family phage protein</fullName>
    </submittedName>
</protein>
<name>A0A2N0H5P0_9SPHN</name>
<dbReference type="Proteomes" id="UP000232587">
    <property type="component" value="Unassembled WGS sequence"/>
</dbReference>
<evidence type="ECO:0000313" key="2">
    <source>
        <dbReference type="Proteomes" id="UP000232587"/>
    </source>
</evidence>
<dbReference type="Gene3D" id="1.10.3230.30">
    <property type="entry name" value="Phage gp6-like head-tail connector protein"/>
    <property type="match status" value="1"/>
</dbReference>